<sequence>MCFIRFHIKSVIFRLEEREAELKKDNQRLHERITELLRANVELSDRLKCTSATSTYPNIASQSIANRSGLRFQPLIRRGPTSNSLGVCLI</sequence>
<proteinExistence type="predicted"/>
<protein>
    <submittedName>
        <fullName evidence="2">Uncharacterized protein</fullName>
    </submittedName>
</protein>
<name>A0A3S5AFK5_9PLAT</name>
<gene>
    <name evidence="2" type="ORF">PXEA_LOCUS29217</name>
</gene>
<organism evidence="2 3">
    <name type="scientific">Protopolystoma xenopodis</name>
    <dbReference type="NCBI Taxonomy" id="117903"/>
    <lineage>
        <taxon>Eukaryota</taxon>
        <taxon>Metazoa</taxon>
        <taxon>Spiralia</taxon>
        <taxon>Lophotrochozoa</taxon>
        <taxon>Platyhelminthes</taxon>
        <taxon>Monogenea</taxon>
        <taxon>Polyopisthocotylea</taxon>
        <taxon>Polystomatidea</taxon>
        <taxon>Polystomatidae</taxon>
        <taxon>Protopolystoma</taxon>
    </lineage>
</organism>
<comment type="caution">
    <text evidence="2">The sequence shown here is derived from an EMBL/GenBank/DDBJ whole genome shotgun (WGS) entry which is preliminary data.</text>
</comment>
<dbReference type="EMBL" id="CAAALY010250649">
    <property type="protein sequence ID" value="VEL35777.1"/>
    <property type="molecule type" value="Genomic_DNA"/>
</dbReference>
<accession>A0A3S5AFK5</accession>
<dbReference type="AlphaFoldDB" id="A0A3S5AFK5"/>
<reference evidence="2" key="1">
    <citation type="submission" date="2018-11" db="EMBL/GenBank/DDBJ databases">
        <authorList>
            <consortium name="Pathogen Informatics"/>
        </authorList>
    </citation>
    <scope>NUCLEOTIDE SEQUENCE</scope>
</reference>
<feature type="coiled-coil region" evidence="1">
    <location>
        <begin position="12"/>
        <end position="46"/>
    </location>
</feature>
<keyword evidence="3" id="KW-1185">Reference proteome</keyword>
<keyword evidence="1" id="KW-0175">Coiled coil</keyword>
<evidence type="ECO:0000256" key="1">
    <source>
        <dbReference type="SAM" id="Coils"/>
    </source>
</evidence>
<dbReference type="OrthoDB" id="10256043at2759"/>
<evidence type="ECO:0000313" key="2">
    <source>
        <dbReference type="EMBL" id="VEL35777.1"/>
    </source>
</evidence>
<evidence type="ECO:0000313" key="3">
    <source>
        <dbReference type="Proteomes" id="UP000784294"/>
    </source>
</evidence>
<dbReference type="Proteomes" id="UP000784294">
    <property type="component" value="Unassembled WGS sequence"/>
</dbReference>